<dbReference type="InterPro" id="IPR003593">
    <property type="entry name" value="AAA+_ATPase"/>
</dbReference>
<dbReference type="InterPro" id="IPR027417">
    <property type="entry name" value="P-loop_NTPase"/>
</dbReference>
<keyword evidence="3" id="KW-1185">Reference proteome</keyword>
<comment type="caution">
    <text evidence="2">The sequence shown here is derived from an EMBL/GenBank/DDBJ whole genome shotgun (WGS) entry which is preliminary data.</text>
</comment>
<keyword evidence="2" id="KW-0547">Nucleotide-binding</keyword>
<evidence type="ECO:0000259" key="1">
    <source>
        <dbReference type="SMART" id="SM00382"/>
    </source>
</evidence>
<reference evidence="2" key="1">
    <citation type="submission" date="2022-06" db="EMBL/GenBank/DDBJ databases">
        <title>WGS of actinobacteria.</title>
        <authorList>
            <person name="Thawai C."/>
        </authorList>
    </citation>
    <scope>NUCLEOTIDE SEQUENCE</scope>
    <source>
        <strain evidence="2">AA8</strain>
    </source>
</reference>
<dbReference type="RefSeq" id="WP_168093361.1">
    <property type="nucleotide sequence ID" value="NZ_JAATER010000138.1"/>
</dbReference>
<dbReference type="CDD" id="cd19481">
    <property type="entry name" value="RecA-like_protease"/>
    <property type="match status" value="1"/>
</dbReference>
<dbReference type="SMART" id="SM00382">
    <property type="entry name" value="AAA"/>
    <property type="match status" value="1"/>
</dbReference>
<dbReference type="Pfam" id="PF00004">
    <property type="entry name" value="AAA"/>
    <property type="match status" value="1"/>
</dbReference>
<dbReference type="GO" id="GO:0016887">
    <property type="term" value="F:ATP hydrolysis activity"/>
    <property type="evidence" value="ECO:0007669"/>
    <property type="project" value="InterPro"/>
</dbReference>
<dbReference type="Gene3D" id="3.40.50.300">
    <property type="entry name" value="P-loop containing nucleotide triphosphate hydrolases"/>
    <property type="match status" value="1"/>
</dbReference>
<accession>A0A9X2LK60</accession>
<dbReference type="InterPro" id="IPR054472">
    <property type="entry name" value="WHD"/>
</dbReference>
<organism evidence="2 3">
    <name type="scientific">Streptomyces telluris</name>
    <dbReference type="NCBI Taxonomy" id="2720021"/>
    <lineage>
        <taxon>Bacteria</taxon>
        <taxon>Bacillati</taxon>
        <taxon>Actinomycetota</taxon>
        <taxon>Actinomycetes</taxon>
        <taxon>Kitasatosporales</taxon>
        <taxon>Streptomycetaceae</taxon>
        <taxon>Streptomyces</taxon>
    </lineage>
</organism>
<gene>
    <name evidence="2" type="ORF">NQU55_16170</name>
</gene>
<dbReference type="InterPro" id="IPR003959">
    <property type="entry name" value="ATPase_AAA_core"/>
</dbReference>
<dbReference type="PANTHER" id="PTHR46411:SF3">
    <property type="entry name" value="AAA+ ATPASE DOMAIN-CONTAINING PROTEIN"/>
    <property type="match status" value="1"/>
</dbReference>
<protein>
    <submittedName>
        <fullName evidence="2">ATP-binding protein</fullName>
    </submittedName>
</protein>
<dbReference type="PANTHER" id="PTHR46411">
    <property type="entry name" value="FAMILY ATPASE, PUTATIVE-RELATED"/>
    <property type="match status" value="1"/>
</dbReference>
<name>A0A9X2LK60_9ACTN</name>
<dbReference type="GO" id="GO:0005524">
    <property type="term" value="F:ATP binding"/>
    <property type="evidence" value="ECO:0007669"/>
    <property type="project" value="UniProtKB-KW"/>
</dbReference>
<dbReference type="SUPFAM" id="SSF52540">
    <property type="entry name" value="P-loop containing nucleoside triphosphate hydrolases"/>
    <property type="match status" value="1"/>
</dbReference>
<keyword evidence="2" id="KW-0067">ATP-binding</keyword>
<dbReference type="Proteomes" id="UP001142374">
    <property type="component" value="Unassembled WGS sequence"/>
</dbReference>
<evidence type="ECO:0000313" key="2">
    <source>
        <dbReference type="EMBL" id="MCQ8771290.1"/>
    </source>
</evidence>
<dbReference type="Pfam" id="PF22977">
    <property type="entry name" value="WHD"/>
    <property type="match status" value="1"/>
</dbReference>
<dbReference type="AlphaFoldDB" id="A0A9X2LK60"/>
<feature type="domain" description="AAA+ ATPase" evidence="1">
    <location>
        <begin position="540"/>
        <end position="672"/>
    </location>
</feature>
<sequence>MTAPSPTCPEEVTEPSAELAAESAAPTAADWLLARLALIEVRVRRAIAVRTGDETAAGPGGLPGLAEAPFDPFQGLYISDDAAPHLLDAPTGPLPPDPAEARLAAALRAHEEAAADAGAVPPLMRLAQEFGLGPLDVDVLLIALAPDTDARFERCYGYLNDDITCRHATTGLALALCGVASASATARRVFSPDGPLRAGGLLEDGGTERPFLTRPLRVPDRVTAHLLGHDALPAALRAAVHLARPVPPLPPQGEGPLAATARHLASLLTRHPSAHLRDGPGGAAGSVAEIALAAVGRPALRLDLGALSALADEPHPEEVVRAAVLEARLRGYGLLVGPVGSAGSLGAGAGGVAGSSADVRRMRTLLAPLMDLPVPVVLTGPEPWDAHWTPTPPVLIECPPFTEPERAALWRQELRTVTDRADPAGGTGGATAAGIDEAAAAGARYRIAPHRIPAVAASACRQADADGTPVGPAAVHAAARSWNGSALGRLARRVRPAVSWPDLVLPERPYEQLRGLARRIRHRDRVLGQWGMRPGGGRGRGVTALFSGASGTGKTFAAEVVAADLGLDLYVVDLATVVDKYIGETEKNLERIFTEADAVNAVLLFDEADAVFGKRTATQDAHDRYANTGTSYLLQRLESFDGLALLTTNMHANIDAAFLRRLDLVVHFPAPDEAQRRALWDRCLGPGLPRAADLDDAALDTLAAAFDLPGGAIRCCTVTAAYRAADDDRPLGTADLLAAVREEYAKLGRYVDESRFPVTAQAAEVGQDGQAGQTEQAGQAVRAAQAVSR</sequence>
<evidence type="ECO:0000313" key="3">
    <source>
        <dbReference type="Proteomes" id="UP001142374"/>
    </source>
</evidence>
<proteinExistence type="predicted"/>
<dbReference type="EMBL" id="JANIID010000013">
    <property type="protein sequence ID" value="MCQ8771290.1"/>
    <property type="molecule type" value="Genomic_DNA"/>
</dbReference>